<protein>
    <submittedName>
        <fullName evidence="1">DSBA-like thioredoxin domain protein</fullName>
    </submittedName>
</protein>
<gene>
    <name evidence="1" type="ORF">EUAN_03500</name>
</gene>
<reference evidence="1 2" key="1">
    <citation type="submission" date="2016-09" db="EMBL/GenBank/DDBJ databases">
        <title>Genome sequence of Eubacterium angustum.</title>
        <authorList>
            <person name="Poehlein A."/>
            <person name="Daniel R."/>
        </authorList>
    </citation>
    <scope>NUCLEOTIDE SEQUENCE [LARGE SCALE GENOMIC DNA]</scope>
    <source>
        <strain evidence="1 2">DSM 1989</strain>
    </source>
</reference>
<keyword evidence="2" id="KW-1185">Reference proteome</keyword>
<dbReference type="AlphaFoldDB" id="A0A1S1VA42"/>
<dbReference type="SUPFAM" id="SSF52833">
    <property type="entry name" value="Thioredoxin-like"/>
    <property type="match status" value="1"/>
</dbReference>
<dbReference type="RefSeq" id="WP_071061004.1">
    <property type="nucleotide sequence ID" value="NZ_MKIE01000001.1"/>
</dbReference>
<proteinExistence type="predicted"/>
<dbReference type="InterPro" id="IPR036249">
    <property type="entry name" value="Thioredoxin-like_sf"/>
</dbReference>
<dbReference type="Gene3D" id="3.40.30.10">
    <property type="entry name" value="Glutaredoxin"/>
    <property type="match status" value="1"/>
</dbReference>
<evidence type="ECO:0000313" key="2">
    <source>
        <dbReference type="Proteomes" id="UP000180254"/>
    </source>
</evidence>
<dbReference type="Proteomes" id="UP000180254">
    <property type="component" value="Unassembled WGS sequence"/>
</dbReference>
<comment type="caution">
    <text evidence="1">The sequence shown here is derived from an EMBL/GenBank/DDBJ whole genome shotgun (WGS) entry which is preliminary data.</text>
</comment>
<sequence length="305" mass="35225">MFIKRFNYQPGCECSNFENSVFYEDSFKGLEKYKVNILYYTDPMCCACWAMEPVLRKLTEEYGNHFNLVLKMGGLLEDWNCVSDSDFSKPEDLESHWKEVGDMYGMPISGAVWRNDPLHSSYPPSLAYIAAKKQGETLARVFFRKLRESLFIYDVNISLEENLLEIASLSGLDESRFLSDFRNPRTKESLHSEIAESRALGINTFPTLVFIGDDDRSHSISGVRPYETYVFLLKEIMGYLPEKRRLNYSLSELFEKYDLLSLREISCLTDLPMQSVTSELGDLVVRKAIEPVKVHSSFYWKKASS</sequence>
<name>A0A1S1VA42_9FIRM</name>
<dbReference type="EMBL" id="MKIE01000001">
    <property type="protein sequence ID" value="OHW63486.1"/>
    <property type="molecule type" value="Genomic_DNA"/>
</dbReference>
<accession>A0A1S1VA42</accession>
<dbReference type="CDD" id="cd03025">
    <property type="entry name" value="DsbA_FrnE_like"/>
    <property type="match status" value="1"/>
</dbReference>
<organism evidence="1 2">
    <name type="scientific">Andreesenia angusta</name>
    <dbReference type="NCBI Taxonomy" id="39480"/>
    <lineage>
        <taxon>Bacteria</taxon>
        <taxon>Bacillati</taxon>
        <taxon>Bacillota</taxon>
        <taxon>Tissierellia</taxon>
        <taxon>Tissierellales</taxon>
        <taxon>Gottschalkiaceae</taxon>
        <taxon>Andreesenia</taxon>
    </lineage>
</organism>
<dbReference type="PANTHER" id="PTHR13887">
    <property type="entry name" value="GLUTATHIONE S-TRANSFERASE KAPPA"/>
    <property type="match status" value="1"/>
</dbReference>
<dbReference type="STRING" id="39480.EUAN_03500"/>
<dbReference type="Gene3D" id="1.10.472.60">
    <property type="entry name" value="putative protein disulfide isomerase domain"/>
    <property type="match status" value="1"/>
</dbReference>
<evidence type="ECO:0000313" key="1">
    <source>
        <dbReference type="EMBL" id="OHW63486.1"/>
    </source>
</evidence>
<dbReference type="PANTHER" id="PTHR13887:SF47">
    <property type="entry name" value="CLPXP ADAPTER PROTEIN SPXH"/>
    <property type="match status" value="1"/>
</dbReference>
<dbReference type="OrthoDB" id="9813770at2"/>
<dbReference type="Pfam" id="PF13743">
    <property type="entry name" value="Thioredoxin_5"/>
    <property type="match status" value="1"/>
</dbReference>